<evidence type="ECO:0000256" key="3">
    <source>
        <dbReference type="ARBA" id="ARBA00022801"/>
    </source>
</evidence>
<dbReference type="Pfam" id="PF00071">
    <property type="entry name" value="Ras"/>
    <property type="match status" value="1"/>
</dbReference>
<dbReference type="PROSITE" id="PS51421">
    <property type="entry name" value="RAS"/>
    <property type="match status" value="1"/>
</dbReference>
<keyword evidence="3" id="KW-0378">Hydrolase</keyword>
<dbReference type="PANTHER" id="PTHR45704">
    <property type="entry name" value="RAS-LIKE FAMILY MEMBER 11"/>
    <property type="match status" value="1"/>
</dbReference>
<comment type="similarity">
    <text evidence="1">Belongs to the small GTPase superfamily. Ras family.</text>
</comment>
<accession>A0A0B6YDX2</accession>
<evidence type="ECO:0000256" key="1">
    <source>
        <dbReference type="ARBA" id="ARBA00008344"/>
    </source>
</evidence>
<dbReference type="PROSITE" id="PS51419">
    <property type="entry name" value="RAB"/>
    <property type="match status" value="1"/>
</dbReference>
<name>A0A0B6YDX2_9EUPU</name>
<comment type="catalytic activity">
    <reaction evidence="4">
        <text>GTP + H2O = GDP + phosphate + H(+)</text>
        <dbReference type="Rhea" id="RHEA:19669"/>
        <dbReference type="ChEBI" id="CHEBI:15377"/>
        <dbReference type="ChEBI" id="CHEBI:15378"/>
        <dbReference type="ChEBI" id="CHEBI:37565"/>
        <dbReference type="ChEBI" id="CHEBI:43474"/>
        <dbReference type="ChEBI" id="CHEBI:58189"/>
        <dbReference type="EC" id="3.6.5.2"/>
    </reaction>
</comment>
<dbReference type="InterPro" id="IPR001806">
    <property type="entry name" value="Small_GTPase"/>
</dbReference>
<dbReference type="EC" id="3.6.5.2" evidence="2"/>
<feature type="non-terminal residue" evidence="5">
    <location>
        <position position="138"/>
    </location>
</feature>
<dbReference type="GO" id="GO:0003925">
    <property type="term" value="F:G protein activity"/>
    <property type="evidence" value="ECO:0007669"/>
    <property type="project" value="UniProtKB-EC"/>
</dbReference>
<sequence>MMSAIRIVILGDRKVGKSAITVRFLTRRFIGEYSSDIDLFYRSSCRLDDIMTEIEVLDTCTKSGQKVAVDETRTSWADACVIVYSILDRSSFYTARALIESIIRIRSSTCISMLLLGNMTDIDHRREVAIQEGHQMAQ</sequence>
<dbReference type="EMBL" id="HACG01007519">
    <property type="protein sequence ID" value="CEK54384.1"/>
    <property type="molecule type" value="Transcribed_RNA"/>
</dbReference>
<protein>
    <recommendedName>
        <fullName evidence="2">small monomeric GTPase</fullName>
        <ecNumber evidence="2">3.6.5.2</ecNumber>
    </recommendedName>
</protein>
<dbReference type="InterPro" id="IPR051065">
    <property type="entry name" value="Ras-related_GTPase"/>
</dbReference>
<dbReference type="InterPro" id="IPR027417">
    <property type="entry name" value="P-loop_NTPase"/>
</dbReference>
<evidence type="ECO:0000256" key="2">
    <source>
        <dbReference type="ARBA" id="ARBA00011984"/>
    </source>
</evidence>
<dbReference type="AlphaFoldDB" id="A0A0B6YDX2"/>
<dbReference type="Gene3D" id="3.40.50.300">
    <property type="entry name" value="P-loop containing nucleotide triphosphate hydrolases"/>
    <property type="match status" value="1"/>
</dbReference>
<organism evidence="5">
    <name type="scientific">Arion vulgaris</name>
    <dbReference type="NCBI Taxonomy" id="1028688"/>
    <lineage>
        <taxon>Eukaryota</taxon>
        <taxon>Metazoa</taxon>
        <taxon>Spiralia</taxon>
        <taxon>Lophotrochozoa</taxon>
        <taxon>Mollusca</taxon>
        <taxon>Gastropoda</taxon>
        <taxon>Heterobranchia</taxon>
        <taxon>Euthyneura</taxon>
        <taxon>Panpulmonata</taxon>
        <taxon>Eupulmonata</taxon>
        <taxon>Stylommatophora</taxon>
        <taxon>Helicina</taxon>
        <taxon>Arionoidea</taxon>
        <taxon>Arionidae</taxon>
        <taxon>Arion</taxon>
    </lineage>
</organism>
<proteinExistence type="inferred from homology"/>
<dbReference type="PRINTS" id="PR00449">
    <property type="entry name" value="RASTRNSFRMNG"/>
</dbReference>
<dbReference type="SUPFAM" id="SSF52540">
    <property type="entry name" value="P-loop containing nucleoside triphosphate hydrolases"/>
    <property type="match status" value="1"/>
</dbReference>
<gene>
    <name evidence="5" type="primary">ORF22652</name>
</gene>
<dbReference type="SMART" id="SM00175">
    <property type="entry name" value="RAB"/>
    <property type="match status" value="1"/>
</dbReference>
<dbReference type="GO" id="GO:0005525">
    <property type="term" value="F:GTP binding"/>
    <property type="evidence" value="ECO:0007669"/>
    <property type="project" value="InterPro"/>
</dbReference>
<evidence type="ECO:0000256" key="4">
    <source>
        <dbReference type="ARBA" id="ARBA00048098"/>
    </source>
</evidence>
<reference evidence="5" key="1">
    <citation type="submission" date="2014-12" db="EMBL/GenBank/DDBJ databases">
        <title>Insight into the proteome of Arion vulgaris.</title>
        <authorList>
            <person name="Aradska J."/>
            <person name="Bulat T."/>
            <person name="Smidak R."/>
            <person name="Sarate P."/>
            <person name="Gangsoo J."/>
            <person name="Sialana F."/>
            <person name="Bilban M."/>
            <person name="Lubec G."/>
        </authorList>
    </citation>
    <scope>NUCLEOTIDE SEQUENCE</scope>
    <source>
        <tissue evidence="5">Skin</tissue>
    </source>
</reference>
<evidence type="ECO:0000313" key="5">
    <source>
        <dbReference type="EMBL" id="CEK54384.1"/>
    </source>
</evidence>
<dbReference type="SMART" id="SM00173">
    <property type="entry name" value="RAS"/>
    <property type="match status" value="1"/>
</dbReference>